<comment type="caution">
    <text evidence="2">The sequence shown here is derived from an EMBL/GenBank/DDBJ whole genome shotgun (WGS) entry which is preliminary data.</text>
</comment>
<gene>
    <name evidence="2" type="ORF">BGAL_0007g00260</name>
</gene>
<proteinExistence type="predicted"/>
<feature type="region of interest" description="Disordered" evidence="1">
    <location>
        <begin position="65"/>
        <end position="93"/>
    </location>
</feature>
<organism evidence="2 3">
    <name type="scientific">Botrytis galanthina</name>
    <dbReference type="NCBI Taxonomy" id="278940"/>
    <lineage>
        <taxon>Eukaryota</taxon>
        <taxon>Fungi</taxon>
        <taxon>Dikarya</taxon>
        <taxon>Ascomycota</taxon>
        <taxon>Pezizomycotina</taxon>
        <taxon>Leotiomycetes</taxon>
        <taxon>Helotiales</taxon>
        <taxon>Sclerotiniaceae</taxon>
        <taxon>Botrytis</taxon>
    </lineage>
</organism>
<dbReference type="EMBL" id="PQXL01000007">
    <property type="protein sequence ID" value="THV55496.1"/>
    <property type="molecule type" value="Genomic_DNA"/>
</dbReference>
<keyword evidence="3" id="KW-1185">Reference proteome</keyword>
<feature type="compositionally biased region" description="Basic residues" evidence="1">
    <location>
        <begin position="213"/>
        <end position="223"/>
    </location>
</feature>
<feature type="compositionally biased region" description="Basic and acidic residues" evidence="1">
    <location>
        <begin position="258"/>
        <end position="268"/>
    </location>
</feature>
<evidence type="ECO:0000313" key="3">
    <source>
        <dbReference type="Proteomes" id="UP000308671"/>
    </source>
</evidence>
<feature type="region of interest" description="Disordered" evidence="1">
    <location>
        <begin position="1"/>
        <end position="21"/>
    </location>
</feature>
<protein>
    <submittedName>
        <fullName evidence="2">Uncharacterized protein</fullName>
    </submittedName>
</protein>
<feature type="compositionally biased region" description="Basic and acidic residues" evidence="1">
    <location>
        <begin position="367"/>
        <end position="396"/>
    </location>
</feature>
<feature type="compositionally biased region" description="Low complexity" evidence="1">
    <location>
        <begin position="290"/>
        <end position="307"/>
    </location>
</feature>
<feature type="compositionally biased region" description="Basic and acidic residues" evidence="1">
    <location>
        <begin position="65"/>
        <end position="76"/>
    </location>
</feature>
<feature type="compositionally biased region" description="Low complexity" evidence="1">
    <location>
        <begin position="238"/>
        <end position="248"/>
    </location>
</feature>
<sequence>MGFRSRKHRSESSEKRKDKDGKYSVYASECMLLPGYIEQSITIDEGTNEKGRKFWKRSIRFEVDPESAQRDSEHGHIYRGHSQSHRLGKTAPREARSFKRIVREIHGDMKQAIKDGYRFGKLKYISDVLEKALRKGSLLVHQSKLEVLENPSGRRTWQAPFIRLGARETERKITKREEKYRKRESRRDDTLGRINNSRVARGFGVQLSNNEKRSRKRHDRMRRPSQSDAESTGSWETASSADSYYSDPSHGRRRRSSSRHDDDYRYQDDDSSDDESDTRSYASLGFSKPSRSSSYGSRSSVSSGSGRSDSEYRSRHRSDRYSNYQTNDELRKPPSYPPNFKHGYGTIPREDLPYPNEPYPGRARSHHPYDDRANDPYDDRANDPYAHRAGDPYRSL</sequence>
<name>A0A4V4HW21_9HELO</name>
<feature type="compositionally biased region" description="Basic residues" evidence="1">
    <location>
        <begin position="77"/>
        <end position="88"/>
    </location>
</feature>
<feature type="region of interest" description="Disordered" evidence="1">
    <location>
        <begin position="175"/>
        <end position="396"/>
    </location>
</feature>
<feature type="compositionally biased region" description="Basic and acidic residues" evidence="1">
    <location>
        <begin position="10"/>
        <end position="21"/>
    </location>
</feature>
<feature type="compositionally biased region" description="Basic and acidic residues" evidence="1">
    <location>
        <begin position="175"/>
        <end position="191"/>
    </location>
</feature>
<reference evidence="2 3" key="1">
    <citation type="submission" date="2017-12" db="EMBL/GenBank/DDBJ databases">
        <title>Comparative genomics of Botrytis spp.</title>
        <authorList>
            <person name="Valero-Jimenez C.A."/>
            <person name="Tapia P."/>
            <person name="Veloso J."/>
            <person name="Silva-Moreno E."/>
            <person name="Staats M."/>
            <person name="Valdes J.H."/>
            <person name="Van Kan J.A.L."/>
        </authorList>
    </citation>
    <scope>NUCLEOTIDE SEQUENCE [LARGE SCALE GENOMIC DNA]</scope>
    <source>
        <strain evidence="2 3">MUCL435</strain>
    </source>
</reference>
<evidence type="ECO:0000313" key="2">
    <source>
        <dbReference type="EMBL" id="THV55496.1"/>
    </source>
</evidence>
<dbReference type="AlphaFoldDB" id="A0A4V4HW21"/>
<dbReference type="Proteomes" id="UP000308671">
    <property type="component" value="Unassembled WGS sequence"/>
</dbReference>
<dbReference type="OrthoDB" id="3555572at2759"/>
<feature type="compositionally biased region" description="Polar residues" evidence="1">
    <location>
        <begin position="224"/>
        <end position="237"/>
    </location>
</feature>
<evidence type="ECO:0000256" key="1">
    <source>
        <dbReference type="SAM" id="MobiDB-lite"/>
    </source>
</evidence>
<accession>A0A4V4HW21</accession>